<feature type="compositionally biased region" description="Polar residues" evidence="17">
    <location>
        <begin position="613"/>
        <end position="630"/>
    </location>
</feature>
<keyword evidence="8" id="KW-0479">Metal-binding</keyword>
<evidence type="ECO:0000256" key="1">
    <source>
        <dbReference type="ARBA" id="ARBA00000900"/>
    </source>
</evidence>
<evidence type="ECO:0000256" key="4">
    <source>
        <dbReference type="ARBA" id="ARBA00010089"/>
    </source>
</evidence>
<dbReference type="Pfam" id="PF25563">
    <property type="entry name" value="TPR_SYVN1_N"/>
    <property type="match status" value="1"/>
</dbReference>
<dbReference type="PANTHER" id="PTHR22763:SF184">
    <property type="entry name" value="E3 UBIQUITIN-PROTEIN LIGASE SYNOVIOLIN"/>
    <property type="match status" value="1"/>
</dbReference>
<dbReference type="CDD" id="cd16479">
    <property type="entry name" value="RING-H2_synoviolin"/>
    <property type="match status" value="1"/>
</dbReference>
<dbReference type="InterPro" id="IPR013083">
    <property type="entry name" value="Znf_RING/FYVE/PHD"/>
</dbReference>
<keyword evidence="13 18" id="KW-1133">Transmembrane helix</keyword>
<feature type="compositionally biased region" description="Low complexity" evidence="17">
    <location>
        <begin position="767"/>
        <end position="779"/>
    </location>
</feature>
<feature type="compositionally biased region" description="Polar residues" evidence="17">
    <location>
        <begin position="732"/>
        <end position="743"/>
    </location>
</feature>
<comment type="caution">
    <text evidence="20">The sequence shown here is derived from an EMBL/GenBank/DDBJ whole genome shotgun (WGS) entry which is preliminary data.</text>
</comment>
<dbReference type="SMART" id="SM00184">
    <property type="entry name" value="RING"/>
    <property type="match status" value="1"/>
</dbReference>
<keyword evidence="12" id="KW-0862">Zinc</keyword>
<accession>A0A168F1L0</accession>
<protein>
    <recommendedName>
        <fullName evidence="5">RING-type E3 ubiquitin transferase</fullName>
        <ecNumber evidence="5">2.3.2.27</ecNumber>
    </recommendedName>
</protein>
<organism evidence="20 21">
    <name type="scientific">Moelleriella libera RCEF 2490</name>
    <dbReference type="NCBI Taxonomy" id="1081109"/>
    <lineage>
        <taxon>Eukaryota</taxon>
        <taxon>Fungi</taxon>
        <taxon>Dikarya</taxon>
        <taxon>Ascomycota</taxon>
        <taxon>Pezizomycotina</taxon>
        <taxon>Sordariomycetes</taxon>
        <taxon>Hypocreomycetidae</taxon>
        <taxon>Hypocreales</taxon>
        <taxon>Clavicipitaceae</taxon>
        <taxon>Moelleriella</taxon>
    </lineage>
</organism>
<feature type="coiled-coil region" evidence="16">
    <location>
        <begin position="520"/>
        <end position="564"/>
    </location>
</feature>
<dbReference type="UniPathway" id="UPA00143"/>
<evidence type="ECO:0000256" key="9">
    <source>
        <dbReference type="ARBA" id="ARBA00022771"/>
    </source>
</evidence>
<feature type="compositionally biased region" description="Basic and acidic residues" evidence="17">
    <location>
        <begin position="781"/>
        <end position="795"/>
    </location>
</feature>
<evidence type="ECO:0000256" key="5">
    <source>
        <dbReference type="ARBA" id="ARBA00012483"/>
    </source>
</evidence>
<evidence type="ECO:0000256" key="14">
    <source>
        <dbReference type="ARBA" id="ARBA00023136"/>
    </source>
</evidence>
<reference evidence="20 21" key="1">
    <citation type="journal article" date="2016" name="Genome Biol. Evol.">
        <title>Divergent and convergent evolution of fungal pathogenicity.</title>
        <authorList>
            <person name="Shang Y."/>
            <person name="Xiao G."/>
            <person name="Zheng P."/>
            <person name="Cen K."/>
            <person name="Zhan S."/>
            <person name="Wang C."/>
        </authorList>
    </citation>
    <scope>NUCLEOTIDE SEQUENCE [LARGE SCALE GENOMIC DNA]</scope>
    <source>
        <strain evidence="20 21">RCEF 2490</strain>
    </source>
</reference>
<evidence type="ECO:0000256" key="12">
    <source>
        <dbReference type="ARBA" id="ARBA00022833"/>
    </source>
</evidence>
<dbReference type="OrthoDB" id="7759664at2759"/>
<dbReference type="GO" id="GO:0061630">
    <property type="term" value="F:ubiquitin protein ligase activity"/>
    <property type="evidence" value="ECO:0007669"/>
    <property type="project" value="UniProtKB-EC"/>
</dbReference>
<dbReference type="EMBL" id="AZGY01000003">
    <property type="protein sequence ID" value="KZZ99377.1"/>
    <property type="molecule type" value="Genomic_DNA"/>
</dbReference>
<evidence type="ECO:0000256" key="16">
    <source>
        <dbReference type="SAM" id="Coils"/>
    </source>
</evidence>
<keyword evidence="16" id="KW-0175">Coiled coil</keyword>
<feature type="transmembrane region" description="Helical" evidence="18">
    <location>
        <begin position="138"/>
        <end position="160"/>
    </location>
</feature>
<dbReference type="STRING" id="1081109.A0A168F1L0"/>
<feature type="compositionally biased region" description="Low complexity" evidence="17">
    <location>
        <begin position="691"/>
        <end position="717"/>
    </location>
</feature>
<evidence type="ECO:0000259" key="19">
    <source>
        <dbReference type="PROSITE" id="PS50089"/>
    </source>
</evidence>
<feature type="compositionally biased region" description="Low complexity" evidence="17">
    <location>
        <begin position="744"/>
        <end position="760"/>
    </location>
</feature>
<evidence type="ECO:0000256" key="8">
    <source>
        <dbReference type="ARBA" id="ARBA00022723"/>
    </source>
</evidence>
<feature type="region of interest" description="Disordered" evidence="17">
    <location>
        <begin position="230"/>
        <end position="252"/>
    </location>
</feature>
<keyword evidence="21" id="KW-1185">Reference proteome</keyword>
<dbReference type="PANTHER" id="PTHR22763">
    <property type="entry name" value="RING ZINC FINGER PROTEIN"/>
    <property type="match status" value="1"/>
</dbReference>
<comment type="subcellular location">
    <subcellularLocation>
        <location evidence="2">Endoplasmic reticulum membrane</location>
        <topology evidence="2">Multi-pass membrane protein</topology>
    </subcellularLocation>
</comment>
<dbReference type="Proteomes" id="UP000078544">
    <property type="component" value="Unassembled WGS sequence"/>
</dbReference>
<evidence type="ECO:0000256" key="3">
    <source>
        <dbReference type="ARBA" id="ARBA00004906"/>
    </source>
</evidence>
<dbReference type="AlphaFoldDB" id="A0A168F1L0"/>
<evidence type="ECO:0000256" key="17">
    <source>
        <dbReference type="SAM" id="MobiDB-lite"/>
    </source>
</evidence>
<dbReference type="EC" id="2.3.2.27" evidence="5"/>
<keyword evidence="7 18" id="KW-0812">Transmembrane</keyword>
<name>A0A168F1L0_9HYPO</name>
<dbReference type="InterPro" id="IPR050731">
    <property type="entry name" value="HRD1_E3_ubiq-ligases"/>
</dbReference>
<proteinExistence type="inferred from homology"/>
<keyword evidence="11" id="KW-0256">Endoplasmic reticulum</keyword>
<sequence length="823" mass="90070">MRLGWYAGVSTALAGAVVVSAFQQRANFYSAMVYLAQSNFCLLTLVNFTLLLYSSFIYGLTKLCYGTLRTVEVEQLTERAWFAITETCLAMTIFREEIGAWFLAMFTALVTGKLWGWIGDGRVEFLEQQPPANPTLFHLRLSVSLAMSFIYDVLILKYAVNTVIQQARPNMMVMFLFEFAVLATCSWRTGVRYILSIAEQKIVQAQTKQRLSDRRQEIRQQRQDIIREREQAAASGEDSVTHPPLPNEDDVDEIDIEVPGWSAKGEWVLWLDLVTDMIKLGIYVAFFCMLLKFYGLPIHIMRDLFITSRDFIKRLNALIRYRRAIQEMNRYPDATVEELAQENTCIICREEMRPWNAENQQTGIDRVRPKKLPCGHVLHLGCLKSWLERQQVCPTCRRPVSFNSIQGDTNRVAGLRIQIGGVPQLPNGQQQAGANNNAAADQQAHNLGQAAPPGREGGPRVFNLGPIRLGFGANANQAREIAQQFGIMQNPGNNQANTVIPGTQSQPALANNLQQIGNLLQQTDQLIQRELQGLQTAEQELQVANLLAAELQRVRQRRLQQQDQRSRTQPAAVPVVVGSSATVHMPQNHHNHTGLPPHPHYSMGATIPGVPSRNGSPLMTRHSIPSNSVSLPAGSPELPDGVTLPPGWSLIPLQRLEGPPAQPRSGSPSSIDPSSQGETINAGHPTPQPAAPSSSEAPAREAQLPAGGSAGDATASDSDFHPAASTAAPNWGGSSQLFTAQHRSGSVGSPAKSSVPPSSVEGRDEAQQASSSQQQQAASENGKDGLQTRELHPSDDAEGTSALRKGKARAVTIEEAADNEGNE</sequence>
<dbReference type="InterPro" id="IPR057992">
    <property type="entry name" value="TPR_SYVN1_N"/>
</dbReference>
<keyword evidence="9 15" id="KW-0863">Zinc-finger</keyword>
<dbReference type="GO" id="GO:0005789">
    <property type="term" value="C:endoplasmic reticulum membrane"/>
    <property type="evidence" value="ECO:0007669"/>
    <property type="project" value="UniProtKB-SubCell"/>
</dbReference>
<keyword evidence="6" id="KW-0808">Transferase</keyword>
<dbReference type="InterPro" id="IPR001841">
    <property type="entry name" value="Znf_RING"/>
</dbReference>
<feature type="compositionally biased region" description="Low complexity" evidence="17">
    <location>
        <begin position="663"/>
        <end position="675"/>
    </location>
</feature>
<keyword evidence="14 18" id="KW-0472">Membrane</keyword>
<comment type="similarity">
    <text evidence="4">Belongs to the HRD1 family.</text>
</comment>
<gene>
    <name evidence="20" type="ORF">AAL_01949</name>
</gene>
<evidence type="ECO:0000256" key="15">
    <source>
        <dbReference type="PROSITE-ProRule" id="PRU00175"/>
    </source>
</evidence>
<evidence type="ECO:0000256" key="2">
    <source>
        <dbReference type="ARBA" id="ARBA00004477"/>
    </source>
</evidence>
<dbReference type="GO" id="GO:0008270">
    <property type="term" value="F:zinc ion binding"/>
    <property type="evidence" value="ECO:0007669"/>
    <property type="project" value="UniProtKB-KW"/>
</dbReference>
<feature type="region of interest" description="Disordered" evidence="17">
    <location>
        <begin position="585"/>
        <end position="823"/>
    </location>
</feature>
<comment type="pathway">
    <text evidence="3">Protein modification; protein ubiquitination.</text>
</comment>
<evidence type="ECO:0000256" key="6">
    <source>
        <dbReference type="ARBA" id="ARBA00022679"/>
    </source>
</evidence>
<evidence type="ECO:0000256" key="10">
    <source>
        <dbReference type="ARBA" id="ARBA00022786"/>
    </source>
</evidence>
<dbReference type="Pfam" id="PF12678">
    <property type="entry name" value="zf-rbx1"/>
    <property type="match status" value="1"/>
</dbReference>
<evidence type="ECO:0000256" key="11">
    <source>
        <dbReference type="ARBA" id="ARBA00022824"/>
    </source>
</evidence>
<feature type="transmembrane region" description="Helical" evidence="18">
    <location>
        <begin position="98"/>
        <end position="118"/>
    </location>
</feature>
<evidence type="ECO:0000256" key="18">
    <source>
        <dbReference type="SAM" id="Phobius"/>
    </source>
</evidence>
<feature type="transmembrane region" description="Helical" evidence="18">
    <location>
        <begin position="280"/>
        <end position="300"/>
    </location>
</feature>
<dbReference type="GO" id="GO:0036503">
    <property type="term" value="P:ERAD pathway"/>
    <property type="evidence" value="ECO:0007669"/>
    <property type="project" value="TreeGrafter"/>
</dbReference>
<evidence type="ECO:0000256" key="13">
    <source>
        <dbReference type="ARBA" id="ARBA00022989"/>
    </source>
</evidence>
<comment type="catalytic activity">
    <reaction evidence="1">
        <text>S-ubiquitinyl-[E2 ubiquitin-conjugating enzyme]-L-cysteine + [acceptor protein]-L-lysine = [E2 ubiquitin-conjugating enzyme]-L-cysteine + N(6)-ubiquitinyl-[acceptor protein]-L-lysine.</text>
        <dbReference type="EC" id="2.3.2.27"/>
    </reaction>
</comment>
<dbReference type="InterPro" id="IPR058051">
    <property type="entry name" value="Znf_RING_synoviolin"/>
</dbReference>
<feature type="domain" description="RING-type" evidence="19">
    <location>
        <begin position="345"/>
        <end position="397"/>
    </location>
</feature>
<evidence type="ECO:0000256" key="7">
    <source>
        <dbReference type="ARBA" id="ARBA00022692"/>
    </source>
</evidence>
<dbReference type="SUPFAM" id="SSF57850">
    <property type="entry name" value="RING/U-box"/>
    <property type="match status" value="1"/>
</dbReference>
<dbReference type="PROSITE" id="PS50089">
    <property type="entry name" value="ZF_RING_2"/>
    <property type="match status" value="1"/>
</dbReference>
<dbReference type="InterPro" id="IPR024766">
    <property type="entry name" value="Znf_RING_H2"/>
</dbReference>
<feature type="transmembrane region" description="Helical" evidence="18">
    <location>
        <begin position="31"/>
        <end position="53"/>
    </location>
</feature>
<dbReference type="GO" id="GO:0043161">
    <property type="term" value="P:proteasome-mediated ubiquitin-dependent protein catabolic process"/>
    <property type="evidence" value="ECO:0007669"/>
    <property type="project" value="TreeGrafter"/>
</dbReference>
<evidence type="ECO:0000313" key="20">
    <source>
        <dbReference type="EMBL" id="KZZ99377.1"/>
    </source>
</evidence>
<evidence type="ECO:0000313" key="21">
    <source>
        <dbReference type="Proteomes" id="UP000078544"/>
    </source>
</evidence>
<dbReference type="Gene3D" id="3.30.40.10">
    <property type="entry name" value="Zinc/RING finger domain, C3HC4 (zinc finger)"/>
    <property type="match status" value="1"/>
</dbReference>
<keyword evidence="10" id="KW-0833">Ubl conjugation pathway</keyword>
<dbReference type="GO" id="GO:0016567">
    <property type="term" value="P:protein ubiquitination"/>
    <property type="evidence" value="ECO:0007669"/>
    <property type="project" value="UniProtKB-UniPathway"/>
</dbReference>